<dbReference type="SUPFAM" id="SSF54593">
    <property type="entry name" value="Glyoxalase/Bleomycin resistance protein/Dihydroxybiphenyl dioxygenase"/>
    <property type="match status" value="1"/>
</dbReference>
<dbReference type="GO" id="GO:0051213">
    <property type="term" value="F:dioxygenase activity"/>
    <property type="evidence" value="ECO:0007669"/>
    <property type="project" value="UniProtKB-KW"/>
</dbReference>
<evidence type="ECO:0000313" key="2">
    <source>
        <dbReference type="EMBL" id="SHI41781.1"/>
    </source>
</evidence>
<evidence type="ECO:0000313" key="3">
    <source>
        <dbReference type="Proteomes" id="UP000184050"/>
    </source>
</evidence>
<proteinExistence type="predicted"/>
<keyword evidence="2" id="KW-0223">Dioxygenase</keyword>
<dbReference type="InterPro" id="IPR037523">
    <property type="entry name" value="VOC_core"/>
</dbReference>
<dbReference type="Proteomes" id="UP000184050">
    <property type="component" value="Unassembled WGS sequence"/>
</dbReference>
<dbReference type="Pfam" id="PF00903">
    <property type="entry name" value="Glyoxalase"/>
    <property type="match status" value="1"/>
</dbReference>
<dbReference type="PANTHER" id="PTHR35006">
    <property type="entry name" value="GLYOXALASE FAMILY PROTEIN (AFU_ORTHOLOGUE AFUA_5G14830)"/>
    <property type="match status" value="1"/>
</dbReference>
<dbReference type="STRING" id="1168035.SAMN05444280_10234"/>
<dbReference type="PANTHER" id="PTHR35006:SF2">
    <property type="entry name" value="GLYOXALASE FAMILY PROTEIN (AFU_ORTHOLOGUE AFUA_5G14830)"/>
    <property type="match status" value="1"/>
</dbReference>
<reference evidence="2 3" key="1">
    <citation type="submission" date="2016-11" db="EMBL/GenBank/DDBJ databases">
        <authorList>
            <person name="Jaros S."/>
            <person name="Januszkiewicz K."/>
            <person name="Wedrychowicz H."/>
        </authorList>
    </citation>
    <scope>NUCLEOTIDE SEQUENCE [LARGE SCALE GENOMIC DNA]</scope>
    <source>
        <strain evidence="2 3">DSM 27063</strain>
    </source>
</reference>
<dbReference type="InterPro" id="IPR004360">
    <property type="entry name" value="Glyas_Fos-R_dOase_dom"/>
</dbReference>
<keyword evidence="3" id="KW-1185">Reference proteome</keyword>
<organism evidence="2 3">
    <name type="scientific">Tangfeifania diversioriginum</name>
    <dbReference type="NCBI Taxonomy" id="1168035"/>
    <lineage>
        <taxon>Bacteria</taxon>
        <taxon>Pseudomonadati</taxon>
        <taxon>Bacteroidota</taxon>
        <taxon>Bacteroidia</taxon>
        <taxon>Marinilabiliales</taxon>
        <taxon>Prolixibacteraceae</taxon>
        <taxon>Tangfeifania</taxon>
    </lineage>
</organism>
<evidence type="ECO:0000259" key="1">
    <source>
        <dbReference type="PROSITE" id="PS51819"/>
    </source>
</evidence>
<dbReference type="RefSeq" id="WP_073164467.1">
    <property type="nucleotide sequence ID" value="NZ_FQZE01000002.1"/>
</dbReference>
<accession>A0A1M6AZB4</accession>
<sequence>MKPIIDHIQITVKNLEIAEAFYDKLMPVLGFDLAKKSKGTVQAHEFDVVEYFHPLLIFGINSPRKAFKNDIIHRRKPGALHHLAFKAESREAVDRLYPQIKATGATIVDPPKFYPQHGESYYALFFKDTEGIKYEIVFEERGTG</sequence>
<dbReference type="PROSITE" id="PS51819">
    <property type="entry name" value="VOC"/>
    <property type="match status" value="1"/>
</dbReference>
<name>A0A1M6AZB4_9BACT</name>
<dbReference type="InterPro" id="IPR029068">
    <property type="entry name" value="Glyas_Bleomycin-R_OHBP_Dase"/>
</dbReference>
<protein>
    <submittedName>
        <fullName evidence="2">Catechol 2,3-dioxygenase</fullName>
    </submittedName>
</protein>
<feature type="domain" description="VOC" evidence="1">
    <location>
        <begin position="4"/>
        <end position="139"/>
    </location>
</feature>
<dbReference type="OrthoDB" id="9785698at2"/>
<dbReference type="EMBL" id="FQZE01000002">
    <property type="protein sequence ID" value="SHI41781.1"/>
    <property type="molecule type" value="Genomic_DNA"/>
</dbReference>
<gene>
    <name evidence="2" type="ORF">SAMN05444280_10234</name>
</gene>
<dbReference type="AlphaFoldDB" id="A0A1M6AZB4"/>
<keyword evidence="2" id="KW-0560">Oxidoreductase</keyword>
<dbReference type="Gene3D" id="3.10.180.10">
    <property type="entry name" value="2,3-Dihydroxybiphenyl 1,2-Dioxygenase, domain 1"/>
    <property type="match status" value="1"/>
</dbReference>